<dbReference type="AlphaFoldDB" id="A0A6A6DGB2"/>
<name>A0A6A6DGB2_9PEZI</name>
<sequence>MNGSSATADGLSQYWNRQQWASSLSRKKVTIRHIIECLGFKLAVSAAGSNKGMVKFDEPKVTRLAPGIEKLSETVPLDRDGLLDALSNRAYLEPGVDKLLEEHGPGIWGQHVNRSHLLTPRADSLYPKDLIFENADDKDMIRMHMHRWIGFKACHRHRNNRVSDVTEIDREPDTASDAEILGSHTLRQNEKVGRTARTATPTIRENGDSRPATAPAFQTPVAQILPRSLNPSTKRQNSGSQPSASKRAPKISGVQDTPSRVPNSSQPMDSSVNDRKLRRRKLADLIVRYLYRVGQEVNENFVLESLENELKRNEALYRTEMGNLYECQCEVLRTWIDMRRKITAMQTSTEDAAERFIAVNSLQVDYVVWESTRYGEELLTSDDLLCKAFSTVAIGVPKFFSDGLAKLSEREKGLLFSASAELGLDQDGFYS</sequence>
<evidence type="ECO:0000313" key="2">
    <source>
        <dbReference type="EMBL" id="KAF2176626.1"/>
    </source>
</evidence>
<evidence type="ECO:0000313" key="3">
    <source>
        <dbReference type="Proteomes" id="UP000800200"/>
    </source>
</evidence>
<gene>
    <name evidence="2" type="ORF">K469DRAFT_755568</name>
</gene>
<keyword evidence="3" id="KW-1185">Reference proteome</keyword>
<accession>A0A6A6DGB2</accession>
<dbReference type="OrthoDB" id="3796606at2759"/>
<evidence type="ECO:0000256" key="1">
    <source>
        <dbReference type="SAM" id="MobiDB-lite"/>
    </source>
</evidence>
<dbReference type="Proteomes" id="UP000800200">
    <property type="component" value="Unassembled WGS sequence"/>
</dbReference>
<reference evidence="2" key="1">
    <citation type="journal article" date="2020" name="Stud. Mycol.">
        <title>101 Dothideomycetes genomes: a test case for predicting lifestyles and emergence of pathogens.</title>
        <authorList>
            <person name="Haridas S."/>
            <person name="Albert R."/>
            <person name="Binder M."/>
            <person name="Bloem J."/>
            <person name="Labutti K."/>
            <person name="Salamov A."/>
            <person name="Andreopoulos B."/>
            <person name="Baker S."/>
            <person name="Barry K."/>
            <person name="Bills G."/>
            <person name="Bluhm B."/>
            <person name="Cannon C."/>
            <person name="Castanera R."/>
            <person name="Culley D."/>
            <person name="Daum C."/>
            <person name="Ezra D."/>
            <person name="Gonzalez J."/>
            <person name="Henrissat B."/>
            <person name="Kuo A."/>
            <person name="Liang C."/>
            <person name="Lipzen A."/>
            <person name="Lutzoni F."/>
            <person name="Magnuson J."/>
            <person name="Mondo S."/>
            <person name="Nolan M."/>
            <person name="Ohm R."/>
            <person name="Pangilinan J."/>
            <person name="Park H.-J."/>
            <person name="Ramirez L."/>
            <person name="Alfaro M."/>
            <person name="Sun H."/>
            <person name="Tritt A."/>
            <person name="Yoshinaga Y."/>
            <person name="Zwiers L.-H."/>
            <person name="Turgeon B."/>
            <person name="Goodwin S."/>
            <person name="Spatafora J."/>
            <person name="Crous P."/>
            <person name="Grigoriev I."/>
        </authorList>
    </citation>
    <scope>NUCLEOTIDE SEQUENCE</scope>
    <source>
        <strain evidence="2">CBS 207.26</strain>
    </source>
</reference>
<dbReference type="EMBL" id="ML994704">
    <property type="protein sequence ID" value="KAF2176626.1"/>
    <property type="molecule type" value="Genomic_DNA"/>
</dbReference>
<feature type="compositionally biased region" description="Polar residues" evidence="1">
    <location>
        <begin position="229"/>
        <end position="244"/>
    </location>
</feature>
<feature type="region of interest" description="Disordered" evidence="1">
    <location>
        <begin position="168"/>
        <end position="275"/>
    </location>
</feature>
<proteinExistence type="predicted"/>
<feature type="compositionally biased region" description="Polar residues" evidence="1">
    <location>
        <begin position="254"/>
        <end position="271"/>
    </location>
</feature>
<organism evidence="2 3">
    <name type="scientific">Zopfia rhizophila CBS 207.26</name>
    <dbReference type="NCBI Taxonomy" id="1314779"/>
    <lineage>
        <taxon>Eukaryota</taxon>
        <taxon>Fungi</taxon>
        <taxon>Dikarya</taxon>
        <taxon>Ascomycota</taxon>
        <taxon>Pezizomycotina</taxon>
        <taxon>Dothideomycetes</taxon>
        <taxon>Dothideomycetes incertae sedis</taxon>
        <taxon>Zopfiaceae</taxon>
        <taxon>Zopfia</taxon>
    </lineage>
</organism>
<protein>
    <submittedName>
        <fullName evidence="2">Uncharacterized protein</fullName>
    </submittedName>
</protein>